<evidence type="ECO:0000256" key="4">
    <source>
        <dbReference type="ARBA" id="ARBA00022692"/>
    </source>
</evidence>
<evidence type="ECO:0000256" key="3">
    <source>
        <dbReference type="ARBA" id="ARBA00022475"/>
    </source>
</evidence>
<dbReference type="AlphaFoldDB" id="A0A4R1QNZ7"/>
<dbReference type="EMBL" id="SLUO01000015">
    <property type="protein sequence ID" value="TCL55428.1"/>
    <property type="molecule type" value="Genomic_DNA"/>
</dbReference>
<dbReference type="PANTHER" id="PTHR43744">
    <property type="entry name" value="ABC TRANSPORTER PERMEASE PROTEIN MG189-RELATED-RELATED"/>
    <property type="match status" value="1"/>
</dbReference>
<reference evidence="9 10" key="1">
    <citation type="submission" date="2019-03" db="EMBL/GenBank/DDBJ databases">
        <title>Genomic Encyclopedia of Type Strains, Phase IV (KMG-IV): sequencing the most valuable type-strain genomes for metagenomic binning, comparative biology and taxonomic classification.</title>
        <authorList>
            <person name="Goeker M."/>
        </authorList>
    </citation>
    <scope>NUCLEOTIDE SEQUENCE [LARGE SCALE GENOMIC DNA]</scope>
    <source>
        <strain evidence="9 10">DSM 100556</strain>
    </source>
</reference>
<dbReference type="STRING" id="1469948.GCA_000732725_04072"/>
<feature type="transmembrane region" description="Helical" evidence="7">
    <location>
        <begin position="73"/>
        <end position="97"/>
    </location>
</feature>
<evidence type="ECO:0000313" key="9">
    <source>
        <dbReference type="EMBL" id="TCL55428.1"/>
    </source>
</evidence>
<feature type="domain" description="ABC transmembrane type-1" evidence="8">
    <location>
        <begin position="74"/>
        <end position="266"/>
    </location>
</feature>
<dbReference type="Proteomes" id="UP000295718">
    <property type="component" value="Unassembled WGS sequence"/>
</dbReference>
<feature type="transmembrane region" description="Helical" evidence="7">
    <location>
        <begin position="109"/>
        <end position="129"/>
    </location>
</feature>
<dbReference type="PANTHER" id="PTHR43744:SF8">
    <property type="entry name" value="SN-GLYCEROL-3-PHOSPHATE TRANSPORT SYSTEM PERMEASE PROTEIN UGPE"/>
    <property type="match status" value="1"/>
</dbReference>
<comment type="similarity">
    <text evidence="7">Belongs to the binding-protein-dependent transport system permease family.</text>
</comment>
<feature type="transmembrane region" description="Helical" evidence="7">
    <location>
        <begin position="12"/>
        <end position="32"/>
    </location>
</feature>
<keyword evidence="2 7" id="KW-0813">Transport</keyword>
<evidence type="ECO:0000256" key="5">
    <source>
        <dbReference type="ARBA" id="ARBA00022989"/>
    </source>
</evidence>
<keyword evidence="6 7" id="KW-0472">Membrane</keyword>
<feature type="transmembrane region" description="Helical" evidence="7">
    <location>
        <begin position="185"/>
        <end position="210"/>
    </location>
</feature>
<evidence type="ECO:0000256" key="6">
    <source>
        <dbReference type="ARBA" id="ARBA00023136"/>
    </source>
</evidence>
<keyword evidence="4 7" id="KW-0812">Transmembrane</keyword>
<dbReference type="InterPro" id="IPR035906">
    <property type="entry name" value="MetI-like_sf"/>
</dbReference>
<proteinExistence type="inferred from homology"/>
<keyword evidence="10" id="KW-1185">Reference proteome</keyword>
<dbReference type="PROSITE" id="PS50928">
    <property type="entry name" value="ABC_TM1"/>
    <property type="match status" value="1"/>
</dbReference>
<gene>
    <name evidence="9" type="ORF">EDD76_11561</name>
</gene>
<feature type="transmembrane region" description="Helical" evidence="7">
    <location>
        <begin position="245"/>
        <end position="264"/>
    </location>
</feature>
<dbReference type="GO" id="GO:0005886">
    <property type="term" value="C:plasma membrane"/>
    <property type="evidence" value="ECO:0007669"/>
    <property type="project" value="UniProtKB-SubCell"/>
</dbReference>
<dbReference type="GO" id="GO:0055085">
    <property type="term" value="P:transmembrane transport"/>
    <property type="evidence" value="ECO:0007669"/>
    <property type="project" value="InterPro"/>
</dbReference>
<dbReference type="SUPFAM" id="SSF161098">
    <property type="entry name" value="MetI-like"/>
    <property type="match status" value="1"/>
</dbReference>
<organism evidence="9 10">
    <name type="scientific">Kineothrix alysoides</name>
    <dbReference type="NCBI Taxonomy" id="1469948"/>
    <lineage>
        <taxon>Bacteria</taxon>
        <taxon>Bacillati</taxon>
        <taxon>Bacillota</taxon>
        <taxon>Clostridia</taxon>
        <taxon>Lachnospirales</taxon>
        <taxon>Lachnospiraceae</taxon>
        <taxon>Kineothrix</taxon>
    </lineage>
</organism>
<name>A0A4R1QNZ7_9FIRM</name>
<protein>
    <submittedName>
        <fullName evidence="9">Raffinose/stachyose/melibiose transport system permease protein</fullName>
    </submittedName>
</protein>
<evidence type="ECO:0000259" key="8">
    <source>
        <dbReference type="PROSITE" id="PS50928"/>
    </source>
</evidence>
<evidence type="ECO:0000313" key="10">
    <source>
        <dbReference type="Proteomes" id="UP000295718"/>
    </source>
</evidence>
<dbReference type="RefSeq" id="WP_031392692.1">
    <property type="nucleotide sequence ID" value="NZ_JPNB01000003.1"/>
</dbReference>
<comment type="caution">
    <text evidence="9">The sequence shown here is derived from an EMBL/GenBank/DDBJ whole genome shotgun (WGS) entry which is preliminary data.</text>
</comment>
<keyword evidence="3" id="KW-1003">Cell membrane</keyword>
<accession>A0A4R1QNZ7</accession>
<dbReference type="OrthoDB" id="9772609at2"/>
<keyword evidence="5 7" id="KW-1133">Transmembrane helix</keyword>
<dbReference type="Pfam" id="PF00528">
    <property type="entry name" value="BPD_transp_1"/>
    <property type="match status" value="1"/>
</dbReference>
<sequence>MTSAKSRFSNKIFFVLLCVLTVAILYPLLFILNNSFKGKFFISKDPFSLPNSETFVGITNYVNGLIKTGLFKAIGWSFFITIISVGLIILFTSMTAYYITRVKSKYSTILYYMFVFSMIVPFQMVMFTMTSLADKFHLRNPLGMCLLYLGFGAGLSVFMFAGFVKSIPLEIEEAAMIDGCNPLQTFFGVVFPILKPTAITVAILNAMWIWNDFLLPYLVIGISTQYKTIPVVVQMLVGSNGNKDMGALMAMLVLSIIPIVIFYLTCQKYIIEGVVAGAVKG</sequence>
<dbReference type="InterPro" id="IPR000515">
    <property type="entry name" value="MetI-like"/>
</dbReference>
<dbReference type="Gene3D" id="1.10.3720.10">
    <property type="entry name" value="MetI-like"/>
    <property type="match status" value="1"/>
</dbReference>
<evidence type="ECO:0000256" key="2">
    <source>
        <dbReference type="ARBA" id="ARBA00022448"/>
    </source>
</evidence>
<comment type="subcellular location">
    <subcellularLocation>
        <location evidence="1 7">Cell membrane</location>
        <topology evidence="1 7">Multi-pass membrane protein</topology>
    </subcellularLocation>
</comment>
<evidence type="ECO:0000256" key="7">
    <source>
        <dbReference type="RuleBase" id="RU363032"/>
    </source>
</evidence>
<feature type="transmembrane region" description="Helical" evidence="7">
    <location>
        <begin position="141"/>
        <end position="164"/>
    </location>
</feature>
<evidence type="ECO:0000256" key="1">
    <source>
        <dbReference type="ARBA" id="ARBA00004651"/>
    </source>
</evidence>
<dbReference type="CDD" id="cd06261">
    <property type="entry name" value="TM_PBP2"/>
    <property type="match status" value="1"/>
</dbReference>